<keyword evidence="5" id="KW-0813">Transport</keyword>
<evidence type="ECO:0000256" key="3">
    <source>
        <dbReference type="ARBA" id="ARBA00022989"/>
    </source>
</evidence>
<evidence type="ECO:0000259" key="6">
    <source>
        <dbReference type="PROSITE" id="PS50928"/>
    </source>
</evidence>
<dbReference type="PROSITE" id="PS50928">
    <property type="entry name" value="ABC_TM1"/>
    <property type="match status" value="1"/>
</dbReference>
<dbReference type="EMBL" id="CP042914">
    <property type="protein sequence ID" value="QEG42458.1"/>
    <property type="molecule type" value="Genomic_DNA"/>
</dbReference>
<organism evidence="7 8">
    <name type="scientific">Roseimaritima ulvae</name>
    <dbReference type="NCBI Taxonomy" id="980254"/>
    <lineage>
        <taxon>Bacteria</taxon>
        <taxon>Pseudomonadati</taxon>
        <taxon>Planctomycetota</taxon>
        <taxon>Planctomycetia</taxon>
        <taxon>Pirellulales</taxon>
        <taxon>Pirellulaceae</taxon>
        <taxon>Roseimaritima</taxon>
    </lineage>
</organism>
<evidence type="ECO:0000256" key="5">
    <source>
        <dbReference type="RuleBase" id="RU363032"/>
    </source>
</evidence>
<sequence length="431" mass="47129">MSIPIALERDDSVAEAAKARRRKQLSGWFYLLCVAIAMLSVVVLVVLLVSISVQGSSSLSGDLLTNSHSELQPEQAGMWSAILGTLFICGVCALAALPLGIGTAVFLEEFKPQRPELRWLRRVIPLGERNWEHICTLLYKGTRWMHGFVQLNISNLAGVPSIVYGLLGLSLFVYMFNAFGQITVNESAGWEWGGVQHYYQVLSLERGQVVLIPQGERTETTLTVDEPMMALLPSGEEVELALWTPGTPKPKSKELRQRTVRAGAKGGRYSRKDWYYFRLPFGRSFLAAGLTLALVILPVVIIASQEALRSVPPSMREASLGLGATTWQTTRNVCLPAAIPGIMTGAILSMGRAIGEAAPILVILGAAIAKNSGPKHLMDDAVTMPVLIYNWAGRQQEVYQELAAAAIIVLLVTLLLINSLAIYLRHRLSQN</sequence>
<comment type="similarity">
    <text evidence="5">Belongs to the binding-protein-dependent transport system permease family.</text>
</comment>
<evidence type="ECO:0000256" key="1">
    <source>
        <dbReference type="ARBA" id="ARBA00004651"/>
    </source>
</evidence>
<reference evidence="7 8" key="1">
    <citation type="submission" date="2019-08" db="EMBL/GenBank/DDBJ databases">
        <title>Deep-cultivation of Planctomycetes and their phenomic and genomic characterization uncovers novel biology.</title>
        <authorList>
            <person name="Wiegand S."/>
            <person name="Jogler M."/>
            <person name="Boedeker C."/>
            <person name="Pinto D."/>
            <person name="Vollmers J."/>
            <person name="Rivas-Marin E."/>
            <person name="Kohn T."/>
            <person name="Peeters S.H."/>
            <person name="Heuer A."/>
            <person name="Rast P."/>
            <person name="Oberbeckmann S."/>
            <person name="Bunk B."/>
            <person name="Jeske O."/>
            <person name="Meyerdierks A."/>
            <person name="Storesund J.E."/>
            <person name="Kallscheuer N."/>
            <person name="Luecker S."/>
            <person name="Lage O.M."/>
            <person name="Pohl T."/>
            <person name="Merkel B.J."/>
            <person name="Hornburger P."/>
            <person name="Mueller R.-W."/>
            <person name="Bruemmer F."/>
            <person name="Labrenz M."/>
            <person name="Spormann A.M."/>
            <person name="Op den Camp H."/>
            <person name="Overmann J."/>
            <person name="Amann R."/>
            <person name="Jetten M.S.M."/>
            <person name="Mascher T."/>
            <person name="Medema M.H."/>
            <person name="Devos D.P."/>
            <person name="Kaster A.-K."/>
            <person name="Ovreas L."/>
            <person name="Rohde M."/>
            <person name="Galperin M.Y."/>
            <person name="Jogler C."/>
        </authorList>
    </citation>
    <scope>NUCLEOTIDE SEQUENCE [LARGE SCALE GENOMIC DNA]</scope>
    <source>
        <strain evidence="7 8">UC8</strain>
    </source>
</reference>
<dbReference type="GO" id="GO:0005886">
    <property type="term" value="C:plasma membrane"/>
    <property type="evidence" value="ECO:0007669"/>
    <property type="project" value="UniProtKB-SubCell"/>
</dbReference>
<dbReference type="InterPro" id="IPR035906">
    <property type="entry name" value="MetI-like_sf"/>
</dbReference>
<feature type="transmembrane region" description="Helical" evidence="5">
    <location>
        <begin position="28"/>
        <end position="53"/>
    </location>
</feature>
<feature type="transmembrane region" description="Helical" evidence="5">
    <location>
        <begin position="402"/>
        <end position="424"/>
    </location>
</feature>
<evidence type="ECO:0000313" key="8">
    <source>
        <dbReference type="Proteomes" id="UP000325286"/>
    </source>
</evidence>
<keyword evidence="4 5" id="KW-0472">Membrane</keyword>
<proteinExistence type="inferred from homology"/>
<accession>A0A5B9QTV4</accession>
<keyword evidence="3 5" id="KW-1133">Transmembrane helix</keyword>
<dbReference type="OrthoDB" id="9807065at2"/>
<dbReference type="GO" id="GO:0055085">
    <property type="term" value="P:transmembrane transport"/>
    <property type="evidence" value="ECO:0007669"/>
    <property type="project" value="InterPro"/>
</dbReference>
<feature type="transmembrane region" description="Helical" evidence="5">
    <location>
        <begin position="153"/>
        <end position="176"/>
    </location>
</feature>
<dbReference type="InterPro" id="IPR000515">
    <property type="entry name" value="MetI-like"/>
</dbReference>
<comment type="subcellular location">
    <subcellularLocation>
        <location evidence="1 5">Cell membrane</location>
        <topology evidence="1 5">Multi-pass membrane protein</topology>
    </subcellularLocation>
</comment>
<feature type="transmembrane region" description="Helical" evidence="5">
    <location>
        <begin position="78"/>
        <end position="107"/>
    </location>
</feature>
<dbReference type="PANTHER" id="PTHR43470:SF5">
    <property type="entry name" value="PHOSPHATE TRANSPORT SYSTEM PERMEASE PROTEIN PSTA"/>
    <property type="match status" value="1"/>
</dbReference>
<dbReference type="Gene3D" id="1.10.3720.10">
    <property type="entry name" value="MetI-like"/>
    <property type="match status" value="2"/>
</dbReference>
<keyword evidence="8" id="KW-1185">Reference proteome</keyword>
<dbReference type="CDD" id="cd06261">
    <property type="entry name" value="TM_PBP2"/>
    <property type="match status" value="1"/>
</dbReference>
<dbReference type="PANTHER" id="PTHR43470">
    <property type="entry name" value="PHOSPHATE TRANSPORT SYSTEM PERMEASE PROTEIN PSTA-RELATED"/>
    <property type="match status" value="1"/>
</dbReference>
<name>A0A5B9QTV4_9BACT</name>
<dbReference type="SUPFAM" id="SSF161098">
    <property type="entry name" value="MetI-like"/>
    <property type="match status" value="2"/>
</dbReference>
<dbReference type="Proteomes" id="UP000325286">
    <property type="component" value="Chromosome"/>
</dbReference>
<gene>
    <name evidence="7" type="primary">pstA_2</name>
    <name evidence="7" type="ORF">UC8_44970</name>
</gene>
<feature type="transmembrane region" description="Helical" evidence="5">
    <location>
        <begin position="284"/>
        <end position="303"/>
    </location>
</feature>
<dbReference type="KEGG" id="rul:UC8_44970"/>
<feature type="domain" description="ABC transmembrane type-1" evidence="6">
    <location>
        <begin position="82"/>
        <end position="420"/>
    </location>
</feature>
<evidence type="ECO:0000256" key="4">
    <source>
        <dbReference type="ARBA" id="ARBA00023136"/>
    </source>
</evidence>
<keyword evidence="2 5" id="KW-0812">Transmembrane</keyword>
<dbReference type="RefSeq" id="WP_068141028.1">
    <property type="nucleotide sequence ID" value="NZ_CP042914.1"/>
</dbReference>
<evidence type="ECO:0000256" key="2">
    <source>
        <dbReference type="ARBA" id="ARBA00022692"/>
    </source>
</evidence>
<evidence type="ECO:0000313" key="7">
    <source>
        <dbReference type="EMBL" id="QEG42458.1"/>
    </source>
</evidence>
<protein>
    <submittedName>
        <fullName evidence="7">Phosphate transport system permease protein PstA</fullName>
    </submittedName>
</protein>
<dbReference type="AlphaFoldDB" id="A0A5B9QTV4"/>
<dbReference type="Pfam" id="PF00528">
    <property type="entry name" value="BPD_transp_1"/>
    <property type="match status" value="1"/>
</dbReference>